<reference evidence="17 18" key="1">
    <citation type="journal article" date="2019" name="Nat. Ecol. Evol.">
        <title>Megaphylogeny resolves global patterns of mushroom evolution.</title>
        <authorList>
            <person name="Varga T."/>
            <person name="Krizsan K."/>
            <person name="Foldi C."/>
            <person name="Dima B."/>
            <person name="Sanchez-Garcia M."/>
            <person name="Sanchez-Ramirez S."/>
            <person name="Szollosi G.J."/>
            <person name="Szarkandi J.G."/>
            <person name="Papp V."/>
            <person name="Albert L."/>
            <person name="Andreopoulos W."/>
            <person name="Angelini C."/>
            <person name="Antonin V."/>
            <person name="Barry K.W."/>
            <person name="Bougher N.L."/>
            <person name="Buchanan P."/>
            <person name="Buyck B."/>
            <person name="Bense V."/>
            <person name="Catcheside P."/>
            <person name="Chovatia M."/>
            <person name="Cooper J."/>
            <person name="Damon W."/>
            <person name="Desjardin D."/>
            <person name="Finy P."/>
            <person name="Geml J."/>
            <person name="Haridas S."/>
            <person name="Hughes K."/>
            <person name="Justo A."/>
            <person name="Karasinski D."/>
            <person name="Kautmanova I."/>
            <person name="Kiss B."/>
            <person name="Kocsube S."/>
            <person name="Kotiranta H."/>
            <person name="LaButti K.M."/>
            <person name="Lechner B.E."/>
            <person name="Liimatainen K."/>
            <person name="Lipzen A."/>
            <person name="Lukacs Z."/>
            <person name="Mihaltcheva S."/>
            <person name="Morgado L.N."/>
            <person name="Niskanen T."/>
            <person name="Noordeloos M.E."/>
            <person name="Ohm R.A."/>
            <person name="Ortiz-Santana B."/>
            <person name="Ovrebo C."/>
            <person name="Racz N."/>
            <person name="Riley R."/>
            <person name="Savchenko A."/>
            <person name="Shiryaev A."/>
            <person name="Soop K."/>
            <person name="Spirin V."/>
            <person name="Szebenyi C."/>
            <person name="Tomsovsky M."/>
            <person name="Tulloss R.E."/>
            <person name="Uehling J."/>
            <person name="Grigoriev I.V."/>
            <person name="Vagvolgyi C."/>
            <person name="Papp T."/>
            <person name="Martin F.M."/>
            <person name="Miettinen O."/>
            <person name="Hibbett D.S."/>
            <person name="Nagy L.G."/>
        </authorList>
    </citation>
    <scope>NUCLEOTIDE SEQUENCE [LARGE SCALE GENOMIC DNA]</scope>
    <source>
        <strain evidence="17 18">CBS 166.37</strain>
    </source>
</reference>
<evidence type="ECO:0000256" key="3">
    <source>
        <dbReference type="ARBA" id="ARBA00022763"/>
    </source>
</evidence>
<dbReference type="InterPro" id="IPR013986">
    <property type="entry name" value="DExx_box_DNA_helicase_dom_sf"/>
</dbReference>
<dbReference type="EC" id="5.6.2.4" evidence="11"/>
<keyword evidence="8" id="KW-0234">DNA repair</keyword>
<comment type="catalytic activity">
    <reaction evidence="12">
        <text>ATP + H2O = ADP + phosphate + H(+)</text>
        <dbReference type="Rhea" id="RHEA:13065"/>
        <dbReference type="ChEBI" id="CHEBI:15377"/>
        <dbReference type="ChEBI" id="CHEBI:15378"/>
        <dbReference type="ChEBI" id="CHEBI:30616"/>
        <dbReference type="ChEBI" id="CHEBI:43474"/>
        <dbReference type="ChEBI" id="CHEBI:456216"/>
        <dbReference type="EC" id="5.6.2.4"/>
    </reaction>
</comment>
<evidence type="ECO:0000256" key="14">
    <source>
        <dbReference type="SAM" id="MobiDB-lite"/>
    </source>
</evidence>
<evidence type="ECO:0000256" key="7">
    <source>
        <dbReference type="ARBA" id="ARBA00023125"/>
    </source>
</evidence>
<evidence type="ECO:0000259" key="16">
    <source>
        <dbReference type="PROSITE" id="PS51217"/>
    </source>
</evidence>
<dbReference type="CDD" id="cd17932">
    <property type="entry name" value="DEXQc_UvrD"/>
    <property type="match status" value="1"/>
</dbReference>
<dbReference type="GO" id="GO:0016787">
    <property type="term" value="F:hydrolase activity"/>
    <property type="evidence" value="ECO:0007669"/>
    <property type="project" value="UniProtKB-UniRule"/>
</dbReference>
<comment type="similarity">
    <text evidence="1">Belongs to the helicase family. UvrD subfamily.</text>
</comment>
<comment type="catalytic activity">
    <reaction evidence="10">
        <text>Couples ATP hydrolysis with the unwinding of duplex DNA by translocating in the 3'-5' direction.</text>
        <dbReference type="EC" id="5.6.2.4"/>
    </reaction>
</comment>
<keyword evidence="6 13" id="KW-0067">ATP-binding</keyword>
<dbReference type="GO" id="GO:0003677">
    <property type="term" value="F:DNA binding"/>
    <property type="evidence" value="ECO:0007669"/>
    <property type="project" value="UniProtKB-KW"/>
</dbReference>
<evidence type="ECO:0000256" key="8">
    <source>
        <dbReference type="ARBA" id="ARBA00023204"/>
    </source>
</evidence>
<dbReference type="SUPFAM" id="SSF52540">
    <property type="entry name" value="P-loop containing nucleoside triphosphate hydrolases"/>
    <property type="match status" value="1"/>
</dbReference>
<evidence type="ECO:0000256" key="11">
    <source>
        <dbReference type="ARBA" id="ARBA00034808"/>
    </source>
</evidence>
<dbReference type="OrthoDB" id="1470711at2759"/>
<evidence type="ECO:0000256" key="12">
    <source>
        <dbReference type="ARBA" id="ARBA00048988"/>
    </source>
</evidence>
<dbReference type="PANTHER" id="PTHR11070">
    <property type="entry name" value="UVRD / RECB / PCRA DNA HELICASE FAMILY MEMBER"/>
    <property type="match status" value="1"/>
</dbReference>
<dbReference type="FunFam" id="3.40.50.300:FF:001201">
    <property type="entry name" value="ATP-dependent DNA helicase UvrD2"/>
    <property type="match status" value="1"/>
</dbReference>
<feature type="domain" description="UvrD-like helicase C-terminal" evidence="16">
    <location>
        <begin position="317"/>
        <end position="622"/>
    </location>
</feature>
<keyword evidence="9" id="KW-0413">Isomerase</keyword>
<dbReference type="Gene3D" id="1.10.10.160">
    <property type="match status" value="1"/>
</dbReference>
<evidence type="ECO:0000259" key="15">
    <source>
        <dbReference type="PROSITE" id="PS51198"/>
    </source>
</evidence>
<dbReference type="EMBL" id="ML213597">
    <property type="protein sequence ID" value="TFK40400.1"/>
    <property type="molecule type" value="Genomic_DNA"/>
</dbReference>
<evidence type="ECO:0000313" key="17">
    <source>
        <dbReference type="EMBL" id="TFK40400.1"/>
    </source>
</evidence>
<dbReference type="GO" id="GO:0005634">
    <property type="term" value="C:nucleus"/>
    <property type="evidence" value="ECO:0007669"/>
    <property type="project" value="TreeGrafter"/>
</dbReference>
<evidence type="ECO:0000313" key="18">
    <source>
        <dbReference type="Proteomes" id="UP000308652"/>
    </source>
</evidence>
<keyword evidence="18" id="KW-1185">Reference proteome</keyword>
<keyword evidence="7" id="KW-0238">DNA-binding</keyword>
<dbReference type="InterPro" id="IPR000212">
    <property type="entry name" value="DNA_helicase_UvrD/REP"/>
</dbReference>
<dbReference type="PANTHER" id="PTHR11070:SF2">
    <property type="entry name" value="ATP-DEPENDENT DNA HELICASE SRS2"/>
    <property type="match status" value="1"/>
</dbReference>
<name>A0A5C3M508_9AGAR</name>
<sequence>MSSNLSNHGPQAPTLASFLSSLNPAQLQAVKHDPQVPLQILAGPGSGKTKVLTSRIAHLILAHSLPPSSICAVTFTNKAANEMRERLTKLIGEERTSQVRMGTFHALCAMFLRKYSRMVGLEGNFTVCDADESKKLIATLLKPYKDYLAGKDMTLKEGTVLSMISKAKAKGQSPADYREHIHESNKKDKKTGLSQAEPDDVSRIVAEVYDAYERALRKSNSLDFDDLLVFGVKLFTTHRPAVAWCKHVLVDEFQDTNTTQYDLMQAIAVAKCITIVGDPDQSIYGWRSAEVANLAKMQKDFASTKQIFLEENYRSTGAILNTSIAIVAQDKARIQKTLHTSHPAGTTPVLRAFENEYEEASFIAVEIKRLVASMGGVLRWGDFVVLLRFNALSRTIESALQKEGIPSRVLAGHKFFERLEIKDLLSYLQLVDNPSFNPAFIRAVGVPSRGIGEKTLAEFVSRAEKMQISQLQVAEKIHDGKIPDIKPPVKRKLDSFVKTIKILRTLTEKGTSPAELIRRLLELLDYENYLKKTQPDWESRWENVQELITFATEAEVEVSDIIENPHMNLIDVDSEDAVVVEPKETPLRLFLQASMLSSEGDNQTEEDNKEKVTISTCHAAKGLEWSVVIVPSVEQGTFPFYRTDDIEEERRLLYVACTRAQGLLYLTHAEQRKFGGEAKKKDLSEFVSAVTKQNPSLFTNQTPNLPTVQRDVISRVLGRPPADEAEVRRRCAEFERTTRRRVPQKSDSANKNSWNPTFSRQRPIGTNPIFFPFRNMLAGPEPSSPNTLSSVSIPPAAFTSRYAIPPHAAPSKSYQQSHSNPTLISHLNQNLPPAFVNPAFSNLSTITSRVGTGPINSFVNPSLNSQQPLQTVSTGVKRRLGMGPRTAASYSNKKFKPPI</sequence>
<dbReference type="GO" id="GO:0000725">
    <property type="term" value="P:recombinational repair"/>
    <property type="evidence" value="ECO:0007669"/>
    <property type="project" value="TreeGrafter"/>
</dbReference>
<dbReference type="STRING" id="68775.A0A5C3M508"/>
<gene>
    <name evidence="17" type="ORF">BDQ12DRAFT_680888</name>
</gene>
<feature type="compositionally biased region" description="Basic and acidic residues" evidence="14">
    <location>
        <begin position="176"/>
        <end position="186"/>
    </location>
</feature>
<dbReference type="Proteomes" id="UP000308652">
    <property type="component" value="Unassembled WGS sequence"/>
</dbReference>
<dbReference type="GO" id="GO:0043138">
    <property type="term" value="F:3'-5' DNA helicase activity"/>
    <property type="evidence" value="ECO:0007669"/>
    <property type="project" value="UniProtKB-EC"/>
</dbReference>
<accession>A0A5C3M508</accession>
<dbReference type="Gene3D" id="3.40.50.300">
    <property type="entry name" value="P-loop containing nucleotide triphosphate hydrolases"/>
    <property type="match status" value="2"/>
</dbReference>
<feature type="region of interest" description="Disordered" evidence="14">
    <location>
        <begin position="171"/>
        <end position="196"/>
    </location>
</feature>
<evidence type="ECO:0000256" key="1">
    <source>
        <dbReference type="ARBA" id="ARBA00009922"/>
    </source>
</evidence>
<evidence type="ECO:0000256" key="10">
    <source>
        <dbReference type="ARBA" id="ARBA00034617"/>
    </source>
</evidence>
<dbReference type="PROSITE" id="PS51217">
    <property type="entry name" value="UVRD_HELICASE_CTER"/>
    <property type="match status" value="1"/>
</dbReference>
<evidence type="ECO:0000256" key="9">
    <source>
        <dbReference type="ARBA" id="ARBA00023235"/>
    </source>
</evidence>
<evidence type="ECO:0000256" key="4">
    <source>
        <dbReference type="ARBA" id="ARBA00022801"/>
    </source>
</evidence>
<dbReference type="InterPro" id="IPR027417">
    <property type="entry name" value="P-loop_NTPase"/>
</dbReference>
<feature type="region of interest" description="Disordered" evidence="14">
    <location>
        <begin position="735"/>
        <end position="765"/>
    </location>
</feature>
<dbReference type="Gene3D" id="1.10.486.10">
    <property type="entry name" value="PCRA, domain 4"/>
    <property type="match status" value="1"/>
</dbReference>
<evidence type="ECO:0000256" key="2">
    <source>
        <dbReference type="ARBA" id="ARBA00022741"/>
    </source>
</evidence>
<evidence type="ECO:0000256" key="5">
    <source>
        <dbReference type="ARBA" id="ARBA00022806"/>
    </source>
</evidence>
<dbReference type="GO" id="GO:0005524">
    <property type="term" value="F:ATP binding"/>
    <property type="evidence" value="ECO:0007669"/>
    <property type="project" value="UniProtKB-UniRule"/>
</dbReference>
<keyword evidence="4 13" id="KW-0378">Hydrolase</keyword>
<dbReference type="AlphaFoldDB" id="A0A5C3M508"/>
<dbReference type="Pfam" id="PF13361">
    <property type="entry name" value="UvrD_C"/>
    <property type="match status" value="1"/>
</dbReference>
<dbReference type="Pfam" id="PF00580">
    <property type="entry name" value="UvrD-helicase"/>
    <property type="match status" value="1"/>
</dbReference>
<feature type="domain" description="UvrD-like helicase ATP-binding" evidence="15">
    <location>
        <begin position="21"/>
        <end position="316"/>
    </location>
</feature>
<evidence type="ECO:0000256" key="13">
    <source>
        <dbReference type="PROSITE-ProRule" id="PRU00560"/>
    </source>
</evidence>
<evidence type="ECO:0000256" key="6">
    <source>
        <dbReference type="ARBA" id="ARBA00022840"/>
    </source>
</evidence>
<organism evidence="17 18">
    <name type="scientific">Crucibulum laeve</name>
    <dbReference type="NCBI Taxonomy" id="68775"/>
    <lineage>
        <taxon>Eukaryota</taxon>
        <taxon>Fungi</taxon>
        <taxon>Dikarya</taxon>
        <taxon>Basidiomycota</taxon>
        <taxon>Agaricomycotina</taxon>
        <taxon>Agaricomycetes</taxon>
        <taxon>Agaricomycetidae</taxon>
        <taxon>Agaricales</taxon>
        <taxon>Agaricineae</taxon>
        <taxon>Nidulariaceae</taxon>
        <taxon>Crucibulum</taxon>
    </lineage>
</organism>
<feature type="region of interest" description="Disordered" evidence="14">
    <location>
        <begin position="807"/>
        <end position="826"/>
    </location>
</feature>
<dbReference type="PROSITE" id="PS51198">
    <property type="entry name" value="UVRD_HELICASE_ATP_BIND"/>
    <property type="match status" value="1"/>
</dbReference>
<keyword evidence="5 13" id="KW-0347">Helicase</keyword>
<feature type="binding site" evidence="13">
    <location>
        <begin position="42"/>
        <end position="49"/>
    </location>
    <ligand>
        <name>ATP</name>
        <dbReference type="ChEBI" id="CHEBI:30616"/>
    </ligand>
</feature>
<dbReference type="InterPro" id="IPR014017">
    <property type="entry name" value="DNA_helicase_UvrD-like_C"/>
</dbReference>
<keyword evidence="3" id="KW-0227">DNA damage</keyword>
<keyword evidence="2 13" id="KW-0547">Nucleotide-binding</keyword>
<feature type="compositionally biased region" description="Polar residues" evidence="14">
    <location>
        <begin position="745"/>
        <end position="760"/>
    </location>
</feature>
<protein>
    <recommendedName>
        <fullName evidence="11">DNA 3'-5' helicase</fullName>
        <ecNumber evidence="11">5.6.2.4</ecNumber>
    </recommendedName>
</protein>
<dbReference type="InterPro" id="IPR014016">
    <property type="entry name" value="UvrD-like_ATP-bd"/>
</dbReference>
<proteinExistence type="inferred from homology"/>
<feature type="compositionally biased region" description="Polar residues" evidence="14">
    <location>
        <begin position="812"/>
        <end position="826"/>
    </location>
</feature>